<evidence type="ECO:0000256" key="3">
    <source>
        <dbReference type="ARBA" id="ARBA00022989"/>
    </source>
</evidence>
<dbReference type="STRING" id="1537102.L0AWK6"/>
<keyword evidence="4 5" id="KW-0472">Membrane</keyword>
<evidence type="ECO:0008006" key="8">
    <source>
        <dbReference type="Google" id="ProtNLM"/>
    </source>
</evidence>
<organism evidence="6 7">
    <name type="scientific">Theileria equi strain WA</name>
    <dbReference type="NCBI Taxonomy" id="1537102"/>
    <lineage>
        <taxon>Eukaryota</taxon>
        <taxon>Sar</taxon>
        <taxon>Alveolata</taxon>
        <taxon>Apicomplexa</taxon>
        <taxon>Aconoidasida</taxon>
        <taxon>Piroplasmida</taxon>
        <taxon>Theileriidae</taxon>
        <taxon>Theileria</taxon>
    </lineage>
</organism>
<dbReference type="SMART" id="SM01417">
    <property type="entry name" value="Solute_trans_a"/>
    <property type="match status" value="1"/>
</dbReference>
<comment type="subcellular location">
    <subcellularLocation>
        <location evidence="1">Membrane</location>
        <topology evidence="1">Multi-pass membrane protein</topology>
    </subcellularLocation>
</comment>
<proteinExistence type="predicted"/>
<evidence type="ECO:0000256" key="5">
    <source>
        <dbReference type="SAM" id="Phobius"/>
    </source>
</evidence>
<evidence type="ECO:0000256" key="2">
    <source>
        <dbReference type="ARBA" id="ARBA00022692"/>
    </source>
</evidence>
<dbReference type="EMBL" id="CP001669">
    <property type="protein sequence ID" value="AFZ79396.1"/>
    <property type="molecule type" value="Genomic_DNA"/>
</dbReference>
<feature type="transmembrane region" description="Helical" evidence="5">
    <location>
        <begin position="12"/>
        <end position="35"/>
    </location>
</feature>
<sequence length="388" mass="44544">MSFEFLSSYWTYLLAFISLSSSLVVALFTLSQHLLHYTSHRLQRYVVRILIFFPIHGVITFMMLCAPGISDVLEMLRNIWEGLLIHSFLCLMMEYCGGENACGERIANDPAVIRHLWPLHHIKFFSLNEDIPLNVGFVKKCRMGTMQYAMVRFALAVLVVLLHLFGYAFNRMWSFVFSFVLNLSVYSALYFLGLFYLAIRTHPGLAKANSVSKFFSLKLCFAFSFYQDFLIDILFNLPQDVSLRLKAFLILMEASIIVYSQRKAYCISEFYTGALPTTETPEVSKGVLDIAKDDFKTLCTHDGQMTMLESAKRALDISDLFQDTYYNISDKYRQHTLFTESTEASSTARELEDIATEVDSKMEDFADFAQVNSMLDTKGKELSKLQFI</sequence>
<dbReference type="VEuPathDB" id="PiroplasmaDB:BEWA_022440"/>
<dbReference type="RefSeq" id="XP_004829062.1">
    <property type="nucleotide sequence ID" value="XM_004829005.1"/>
</dbReference>
<dbReference type="Proteomes" id="UP000031512">
    <property type="component" value="Chromosome 1"/>
</dbReference>
<keyword evidence="3 5" id="KW-1133">Transmembrane helix</keyword>
<dbReference type="eggNOG" id="KOG2641">
    <property type="taxonomic scope" value="Eukaryota"/>
</dbReference>
<evidence type="ECO:0000256" key="1">
    <source>
        <dbReference type="ARBA" id="ARBA00004141"/>
    </source>
</evidence>
<dbReference type="Pfam" id="PF03619">
    <property type="entry name" value="Solute_trans_a"/>
    <property type="match status" value="1"/>
</dbReference>
<name>L0AWK6_THEEQ</name>
<dbReference type="GeneID" id="15806749"/>
<dbReference type="AlphaFoldDB" id="L0AWK6"/>
<accession>L0AWK6</accession>
<feature type="transmembrane region" description="Helical" evidence="5">
    <location>
        <begin position="175"/>
        <end position="199"/>
    </location>
</feature>
<feature type="transmembrane region" description="Helical" evidence="5">
    <location>
        <begin position="47"/>
        <end position="69"/>
    </location>
</feature>
<evidence type="ECO:0000313" key="7">
    <source>
        <dbReference type="Proteomes" id="UP000031512"/>
    </source>
</evidence>
<evidence type="ECO:0000313" key="6">
    <source>
        <dbReference type="EMBL" id="AFZ79396.1"/>
    </source>
</evidence>
<reference evidence="6 7" key="1">
    <citation type="journal article" date="2012" name="BMC Genomics">
        <title>Comparative genomic analysis and phylogenetic position of Theileria equi.</title>
        <authorList>
            <person name="Kappmeyer L.S."/>
            <person name="Thiagarajan M."/>
            <person name="Herndon D.R."/>
            <person name="Ramsay J.D."/>
            <person name="Caler E."/>
            <person name="Djikeng A."/>
            <person name="Gillespie J.J."/>
            <person name="Lau A.O."/>
            <person name="Roalson E.H."/>
            <person name="Silva J.C."/>
            <person name="Silva M.G."/>
            <person name="Suarez C.E."/>
            <person name="Ueti M.W."/>
            <person name="Nene V.M."/>
            <person name="Mealey R.H."/>
            <person name="Knowles D.P."/>
            <person name="Brayton K.A."/>
        </authorList>
    </citation>
    <scope>NUCLEOTIDE SEQUENCE [LARGE SCALE GENOMIC DNA]</scope>
    <source>
        <strain evidence="6 7">WA</strain>
    </source>
</reference>
<dbReference type="InterPro" id="IPR005178">
    <property type="entry name" value="Ostalpha/TMEM184C"/>
</dbReference>
<dbReference type="OrthoDB" id="5348404at2759"/>
<gene>
    <name evidence="6" type="ORF">BEWA_022440</name>
</gene>
<feature type="transmembrane region" description="Helical" evidence="5">
    <location>
        <begin position="149"/>
        <end position="169"/>
    </location>
</feature>
<dbReference type="KEGG" id="beq:BEWA_022440"/>
<keyword evidence="2 5" id="KW-0812">Transmembrane</keyword>
<dbReference type="PANTHER" id="PTHR23423">
    <property type="entry name" value="ORGANIC SOLUTE TRANSPORTER-RELATED"/>
    <property type="match status" value="1"/>
</dbReference>
<protein>
    <recommendedName>
        <fullName evidence="8">Transmembrane protein</fullName>
    </recommendedName>
</protein>
<keyword evidence="7" id="KW-1185">Reference proteome</keyword>
<evidence type="ECO:0000256" key="4">
    <source>
        <dbReference type="ARBA" id="ARBA00023136"/>
    </source>
</evidence>
<dbReference type="GO" id="GO:0016020">
    <property type="term" value="C:membrane"/>
    <property type="evidence" value="ECO:0007669"/>
    <property type="project" value="UniProtKB-SubCell"/>
</dbReference>